<feature type="region of interest" description="Disordered" evidence="1">
    <location>
        <begin position="135"/>
        <end position="163"/>
    </location>
</feature>
<keyword evidence="3" id="KW-1185">Reference proteome</keyword>
<name>A0ABD0KE53_9CAEN</name>
<evidence type="ECO:0000256" key="1">
    <source>
        <dbReference type="SAM" id="MobiDB-lite"/>
    </source>
</evidence>
<organism evidence="2 3">
    <name type="scientific">Batillaria attramentaria</name>
    <dbReference type="NCBI Taxonomy" id="370345"/>
    <lineage>
        <taxon>Eukaryota</taxon>
        <taxon>Metazoa</taxon>
        <taxon>Spiralia</taxon>
        <taxon>Lophotrochozoa</taxon>
        <taxon>Mollusca</taxon>
        <taxon>Gastropoda</taxon>
        <taxon>Caenogastropoda</taxon>
        <taxon>Sorbeoconcha</taxon>
        <taxon>Cerithioidea</taxon>
        <taxon>Batillariidae</taxon>
        <taxon>Batillaria</taxon>
    </lineage>
</organism>
<proteinExistence type="predicted"/>
<comment type="caution">
    <text evidence="2">The sequence shown here is derived from an EMBL/GenBank/DDBJ whole genome shotgun (WGS) entry which is preliminary data.</text>
</comment>
<accession>A0ABD0KE53</accession>
<evidence type="ECO:0000313" key="3">
    <source>
        <dbReference type="Proteomes" id="UP001519460"/>
    </source>
</evidence>
<dbReference type="EMBL" id="JACVVK020000195">
    <property type="protein sequence ID" value="KAK7485394.1"/>
    <property type="molecule type" value="Genomic_DNA"/>
</dbReference>
<feature type="compositionally biased region" description="Low complexity" evidence="1">
    <location>
        <begin position="144"/>
        <end position="155"/>
    </location>
</feature>
<dbReference type="Proteomes" id="UP001519460">
    <property type="component" value="Unassembled WGS sequence"/>
</dbReference>
<dbReference type="PANTHER" id="PTHR34415:SF1">
    <property type="entry name" value="INTEGRASE CATALYTIC DOMAIN-CONTAINING PROTEIN"/>
    <property type="match status" value="1"/>
</dbReference>
<dbReference type="AlphaFoldDB" id="A0ABD0KE53"/>
<gene>
    <name evidence="2" type="ORF">BaRGS_00023342</name>
</gene>
<dbReference type="PANTHER" id="PTHR34415">
    <property type="entry name" value="INTEGRASE CATALYTIC DOMAIN-CONTAINING PROTEIN"/>
    <property type="match status" value="1"/>
</dbReference>
<sequence length="163" mass="18166">MICFSISQNKLTACLAHYMKHGVTPPEEWGGRKFNSKAFKPEDIQNTDRFIQNFAEDCALVLPGRIPGFKRSDIQILPSAYTKAAVWEHYRRLMQARGLRAMGKSSFFNTWAEYTPYIVVGKPMSDLCWALQPEQRADTTNSTPARGRANAAPAEATPPSPGG</sequence>
<protein>
    <submittedName>
        <fullName evidence="2">Uncharacterized protein</fullName>
    </submittedName>
</protein>
<reference evidence="2 3" key="1">
    <citation type="journal article" date="2023" name="Sci. Data">
        <title>Genome assembly of the Korean intertidal mud-creeper Batillaria attramentaria.</title>
        <authorList>
            <person name="Patra A.K."/>
            <person name="Ho P.T."/>
            <person name="Jun S."/>
            <person name="Lee S.J."/>
            <person name="Kim Y."/>
            <person name="Won Y.J."/>
        </authorList>
    </citation>
    <scope>NUCLEOTIDE SEQUENCE [LARGE SCALE GENOMIC DNA]</scope>
    <source>
        <strain evidence="2">Wonlab-2016</strain>
    </source>
</reference>
<evidence type="ECO:0000313" key="2">
    <source>
        <dbReference type="EMBL" id="KAK7485394.1"/>
    </source>
</evidence>